<protein>
    <submittedName>
        <fullName evidence="1">Uncharacterized protein</fullName>
    </submittedName>
</protein>
<name>A0A2T0BD82_9CLOT</name>
<dbReference type="AlphaFoldDB" id="A0A2T0BD82"/>
<evidence type="ECO:0000313" key="2">
    <source>
        <dbReference type="Proteomes" id="UP000237798"/>
    </source>
</evidence>
<sequence length="109" mass="12837">MKITILSNDRDTYDFIEFAKLKLSKDSMFIELKESPVTFKSNDFIIKESYLNNYINDGQDIYSIIRFGDEKRVKYTKNALDTSVEEHDEILSNEAFIENLKDSTFNIIF</sequence>
<dbReference type="Proteomes" id="UP000237798">
    <property type="component" value="Unassembled WGS sequence"/>
</dbReference>
<gene>
    <name evidence="1" type="ORF">CLLU_30310</name>
</gene>
<dbReference type="EMBL" id="PVXP01000064">
    <property type="protein sequence ID" value="PRR81805.1"/>
    <property type="molecule type" value="Genomic_DNA"/>
</dbReference>
<keyword evidence="2" id="KW-1185">Reference proteome</keyword>
<accession>A0A2T0BD82</accession>
<proteinExistence type="predicted"/>
<evidence type="ECO:0000313" key="1">
    <source>
        <dbReference type="EMBL" id="PRR81805.1"/>
    </source>
</evidence>
<reference evidence="1 2" key="1">
    <citation type="submission" date="2018-03" db="EMBL/GenBank/DDBJ databases">
        <title>Genome sequence of Clostridium luticellarii DSM 29923.</title>
        <authorList>
            <person name="Poehlein A."/>
            <person name="Daniel R."/>
        </authorList>
    </citation>
    <scope>NUCLEOTIDE SEQUENCE [LARGE SCALE GENOMIC DNA]</scope>
    <source>
        <strain evidence="1 2">DSM 29923</strain>
    </source>
</reference>
<comment type="caution">
    <text evidence="1">The sequence shown here is derived from an EMBL/GenBank/DDBJ whole genome shotgun (WGS) entry which is preliminary data.</text>
</comment>
<organism evidence="1 2">
    <name type="scientific">Clostridium luticellarii</name>
    <dbReference type="NCBI Taxonomy" id="1691940"/>
    <lineage>
        <taxon>Bacteria</taxon>
        <taxon>Bacillati</taxon>
        <taxon>Bacillota</taxon>
        <taxon>Clostridia</taxon>
        <taxon>Eubacteriales</taxon>
        <taxon>Clostridiaceae</taxon>
        <taxon>Clostridium</taxon>
    </lineage>
</organism>